<evidence type="ECO:0000256" key="2">
    <source>
        <dbReference type="ARBA" id="ARBA00005967"/>
    </source>
</evidence>
<dbReference type="CDD" id="cd14265">
    <property type="entry name" value="UDPK_IM_like"/>
    <property type="match status" value="1"/>
</dbReference>
<dbReference type="RefSeq" id="WP_078664989.1">
    <property type="nucleotide sequence ID" value="NZ_FUXM01000007.1"/>
</dbReference>
<keyword evidence="4" id="KW-0444">Lipid biosynthesis</keyword>
<keyword evidence="14" id="KW-1208">Phospholipid metabolism</keyword>
<keyword evidence="21" id="KW-1185">Reference proteome</keyword>
<comment type="similarity">
    <text evidence="2">Belongs to the bacterial diacylglycerol kinase family.</text>
</comment>
<keyword evidence="5" id="KW-0808">Transferase</keyword>
<evidence type="ECO:0000313" key="21">
    <source>
        <dbReference type="Proteomes" id="UP000189933"/>
    </source>
</evidence>
<keyword evidence="13" id="KW-0594">Phospholipid biosynthesis</keyword>
<evidence type="ECO:0000256" key="5">
    <source>
        <dbReference type="ARBA" id="ARBA00022679"/>
    </source>
</evidence>
<keyword evidence="8 20" id="KW-0418">Kinase</keyword>
<dbReference type="GO" id="GO:0016301">
    <property type="term" value="F:kinase activity"/>
    <property type="evidence" value="ECO:0007669"/>
    <property type="project" value="UniProtKB-KW"/>
</dbReference>
<evidence type="ECO:0000256" key="1">
    <source>
        <dbReference type="ARBA" id="ARBA00004651"/>
    </source>
</evidence>
<dbReference type="GO" id="GO:0008654">
    <property type="term" value="P:phospholipid biosynthetic process"/>
    <property type="evidence" value="ECO:0007669"/>
    <property type="project" value="UniProtKB-KW"/>
</dbReference>
<evidence type="ECO:0000256" key="14">
    <source>
        <dbReference type="ARBA" id="ARBA00023264"/>
    </source>
</evidence>
<evidence type="ECO:0000256" key="13">
    <source>
        <dbReference type="ARBA" id="ARBA00023209"/>
    </source>
</evidence>
<accession>A0A1T4NHM6</accession>
<keyword evidence="18" id="KW-0460">Magnesium</keyword>
<dbReference type="Gene3D" id="1.10.287.3610">
    <property type="match status" value="1"/>
</dbReference>
<organism evidence="20 21">
    <name type="scientific">Carboxydocella sporoproducens DSM 16521</name>
    <dbReference type="NCBI Taxonomy" id="1121270"/>
    <lineage>
        <taxon>Bacteria</taxon>
        <taxon>Bacillati</taxon>
        <taxon>Bacillota</taxon>
        <taxon>Clostridia</taxon>
        <taxon>Eubacteriales</taxon>
        <taxon>Clostridiales Family XVI. Incertae Sedis</taxon>
        <taxon>Carboxydocella</taxon>
    </lineage>
</organism>
<dbReference type="PANTHER" id="PTHR34299:SF1">
    <property type="entry name" value="DIACYLGLYCEROL KINASE"/>
    <property type="match status" value="1"/>
</dbReference>
<dbReference type="OrthoDB" id="9789934at2"/>
<feature type="transmembrane region" description="Helical" evidence="19">
    <location>
        <begin position="92"/>
        <end position="113"/>
    </location>
</feature>
<dbReference type="InterPro" id="IPR000829">
    <property type="entry name" value="DAGK"/>
</dbReference>
<feature type="transmembrane region" description="Helical" evidence="19">
    <location>
        <begin position="52"/>
        <end position="71"/>
    </location>
</feature>
<dbReference type="Proteomes" id="UP000189933">
    <property type="component" value="Unassembled WGS sequence"/>
</dbReference>
<dbReference type="GO" id="GO:0005886">
    <property type="term" value="C:plasma membrane"/>
    <property type="evidence" value="ECO:0007669"/>
    <property type="project" value="UniProtKB-SubCell"/>
</dbReference>
<evidence type="ECO:0000256" key="16">
    <source>
        <dbReference type="PIRSR" id="PIRSR600829-2"/>
    </source>
</evidence>
<evidence type="ECO:0000256" key="6">
    <source>
        <dbReference type="ARBA" id="ARBA00022692"/>
    </source>
</evidence>
<dbReference type="InterPro" id="IPR033717">
    <property type="entry name" value="UDPK"/>
</dbReference>
<feature type="binding site" evidence="16">
    <location>
        <position position="65"/>
    </location>
    <ligand>
        <name>substrate</name>
    </ligand>
</feature>
<feature type="binding site" evidence="18">
    <location>
        <position position="72"/>
    </location>
    <ligand>
        <name>a divalent metal cation</name>
        <dbReference type="ChEBI" id="CHEBI:60240"/>
    </ligand>
</feature>
<keyword evidence="11" id="KW-0443">Lipid metabolism</keyword>
<dbReference type="AlphaFoldDB" id="A0A1T4NHM6"/>
<dbReference type="PROSITE" id="PS01069">
    <property type="entry name" value="DAGK_PROKAR"/>
    <property type="match status" value="1"/>
</dbReference>
<gene>
    <name evidence="20" type="ORF">SAMN02745885_00892</name>
</gene>
<evidence type="ECO:0000256" key="3">
    <source>
        <dbReference type="ARBA" id="ARBA00022475"/>
    </source>
</evidence>
<evidence type="ECO:0000256" key="7">
    <source>
        <dbReference type="ARBA" id="ARBA00022741"/>
    </source>
</evidence>
<keyword evidence="3" id="KW-1003">Cell membrane</keyword>
<feature type="transmembrane region" description="Helical" evidence="19">
    <location>
        <begin position="29"/>
        <end position="46"/>
    </location>
</feature>
<evidence type="ECO:0000256" key="9">
    <source>
        <dbReference type="ARBA" id="ARBA00022840"/>
    </source>
</evidence>
<feature type="active site" description="Proton acceptor" evidence="15">
    <location>
        <position position="65"/>
    </location>
</feature>
<evidence type="ECO:0000256" key="11">
    <source>
        <dbReference type="ARBA" id="ARBA00023098"/>
    </source>
</evidence>
<sequence>MRNRNLLQSFACAWQGLLYALKTQRNMRIHLLAFILVIAFSFILHLSRGEFLWIWLAATMVICLELVNTALEAVVDLAAGQEWHRLAAIAKDVAAGAVLLAAIHAMFVGLLVFGPRLLALFSR</sequence>
<reference evidence="21" key="1">
    <citation type="submission" date="2017-02" db="EMBL/GenBank/DDBJ databases">
        <authorList>
            <person name="Varghese N."/>
            <person name="Submissions S."/>
        </authorList>
    </citation>
    <scope>NUCLEOTIDE SEQUENCE [LARGE SCALE GENOMIC DNA]</scope>
    <source>
        <strain evidence="21">DSM 16521</strain>
    </source>
</reference>
<evidence type="ECO:0000256" key="15">
    <source>
        <dbReference type="PIRSR" id="PIRSR600829-1"/>
    </source>
</evidence>
<keyword evidence="6 19" id="KW-0812">Transmembrane</keyword>
<keyword evidence="9 17" id="KW-0067">ATP-binding</keyword>
<dbReference type="GO" id="GO:0046872">
    <property type="term" value="F:metal ion binding"/>
    <property type="evidence" value="ECO:0007669"/>
    <property type="project" value="UniProtKB-KW"/>
</dbReference>
<dbReference type="Pfam" id="PF01219">
    <property type="entry name" value="DAGK_prokar"/>
    <property type="match status" value="1"/>
</dbReference>
<evidence type="ECO:0000256" key="12">
    <source>
        <dbReference type="ARBA" id="ARBA00023136"/>
    </source>
</evidence>
<evidence type="ECO:0000313" key="20">
    <source>
        <dbReference type="EMBL" id="SJZ78268.1"/>
    </source>
</evidence>
<proteinExistence type="inferred from homology"/>
<keyword evidence="12 19" id="KW-0472">Membrane</keyword>
<evidence type="ECO:0000256" key="10">
    <source>
        <dbReference type="ARBA" id="ARBA00022989"/>
    </source>
</evidence>
<dbReference type="EMBL" id="FUXM01000007">
    <property type="protein sequence ID" value="SJZ78268.1"/>
    <property type="molecule type" value="Genomic_DNA"/>
</dbReference>
<keyword evidence="18" id="KW-0479">Metal-binding</keyword>
<feature type="binding site" evidence="17">
    <location>
        <position position="72"/>
    </location>
    <ligand>
        <name>ATP</name>
        <dbReference type="ChEBI" id="CHEBI:30616"/>
    </ligand>
</feature>
<evidence type="ECO:0000256" key="18">
    <source>
        <dbReference type="PIRSR" id="PIRSR600829-4"/>
    </source>
</evidence>
<feature type="binding site" evidence="17">
    <location>
        <begin position="91"/>
        <end position="92"/>
    </location>
    <ligand>
        <name>ATP</name>
        <dbReference type="ChEBI" id="CHEBI:30616"/>
    </ligand>
</feature>
<keyword evidence="7 17" id="KW-0547">Nucleotide-binding</keyword>
<dbReference type="PANTHER" id="PTHR34299">
    <property type="entry name" value="DIACYLGLYCEROL KINASE"/>
    <property type="match status" value="1"/>
</dbReference>
<evidence type="ECO:0000256" key="8">
    <source>
        <dbReference type="ARBA" id="ARBA00022777"/>
    </source>
</evidence>
<protein>
    <submittedName>
        <fullName evidence="20">Diacylglycerol kinase (ATP)</fullName>
    </submittedName>
</protein>
<comment type="cofactor">
    <cofactor evidence="18">
        <name>Mg(2+)</name>
        <dbReference type="ChEBI" id="CHEBI:18420"/>
    </cofactor>
    <text evidence="18">Mn(2+), Zn(2+), Cd(2+) and Co(2+) support activity to lesser extents.</text>
</comment>
<feature type="binding site" evidence="17">
    <location>
        <begin position="82"/>
        <end position="84"/>
    </location>
    <ligand>
        <name>ATP</name>
        <dbReference type="ChEBI" id="CHEBI:30616"/>
    </ligand>
</feature>
<evidence type="ECO:0000256" key="4">
    <source>
        <dbReference type="ARBA" id="ARBA00022516"/>
    </source>
</evidence>
<dbReference type="GO" id="GO:0005524">
    <property type="term" value="F:ATP binding"/>
    <property type="evidence" value="ECO:0007669"/>
    <property type="project" value="UniProtKB-KW"/>
</dbReference>
<keyword evidence="10 19" id="KW-1133">Transmembrane helix</keyword>
<evidence type="ECO:0000256" key="19">
    <source>
        <dbReference type="SAM" id="Phobius"/>
    </source>
</evidence>
<dbReference type="InterPro" id="IPR036945">
    <property type="entry name" value="DAGK_sf"/>
</dbReference>
<evidence type="ECO:0000256" key="17">
    <source>
        <dbReference type="PIRSR" id="PIRSR600829-3"/>
    </source>
</evidence>
<name>A0A1T4NHM6_9FIRM</name>
<comment type="subcellular location">
    <subcellularLocation>
        <location evidence="1">Cell membrane</location>
        <topology evidence="1">Multi-pass membrane protein</topology>
    </subcellularLocation>
</comment>